<sequence>MLLSSSSCFDLLRLLQPSTTDSFFLSLLHSSGEVSVCVCSFELPPCSWSILAMSMSMSISMTSVGCRCLSCPTHHLHVKSTPASCGWSQQTTYGLHDSRSSVDYYCTLLENASHSS</sequence>
<evidence type="ECO:0000313" key="1">
    <source>
        <dbReference type="EMBL" id="EHY54626.1"/>
    </source>
</evidence>
<dbReference type="HOGENOM" id="CLU_2096883_0_0_1"/>
<protein>
    <submittedName>
        <fullName evidence="1">Uncharacterized protein</fullName>
    </submittedName>
</protein>
<dbReference type="VEuPathDB" id="FungiDB:HMPREF1120_02793"/>
<dbReference type="EMBL" id="JH226131">
    <property type="protein sequence ID" value="EHY54626.1"/>
    <property type="molecule type" value="Genomic_DNA"/>
</dbReference>
<accession>H6BQZ1</accession>
<dbReference type="RefSeq" id="XP_009155087.1">
    <property type="nucleotide sequence ID" value="XM_009156839.1"/>
</dbReference>
<dbReference type="GeneID" id="20307432"/>
<dbReference type="InParanoid" id="H6BQZ1"/>
<evidence type="ECO:0000313" key="2">
    <source>
        <dbReference type="Proteomes" id="UP000007304"/>
    </source>
</evidence>
<keyword evidence="2" id="KW-1185">Reference proteome</keyword>
<reference evidence="1" key="1">
    <citation type="submission" date="2011-07" db="EMBL/GenBank/DDBJ databases">
        <title>The Genome Sequence of Exophiala (Wangiella) dermatitidis NIH/UT8656.</title>
        <authorList>
            <consortium name="The Broad Institute Genome Sequencing Platform"/>
            <person name="Cuomo C."/>
            <person name="Wang Z."/>
            <person name="Hunicke-Smith S."/>
            <person name="Szanislo P.J."/>
            <person name="Earl A."/>
            <person name="Young S.K."/>
            <person name="Zeng Q."/>
            <person name="Gargeya S."/>
            <person name="Fitzgerald M."/>
            <person name="Haas B."/>
            <person name="Abouelleil A."/>
            <person name="Alvarado L."/>
            <person name="Arachchi H.M."/>
            <person name="Berlin A."/>
            <person name="Brown A."/>
            <person name="Chapman S.B."/>
            <person name="Chen Z."/>
            <person name="Dunbar C."/>
            <person name="Freedman E."/>
            <person name="Gearin G."/>
            <person name="Gellesch M."/>
            <person name="Goldberg J."/>
            <person name="Griggs A."/>
            <person name="Gujja S."/>
            <person name="Heiman D."/>
            <person name="Howarth C."/>
            <person name="Larson L."/>
            <person name="Lui A."/>
            <person name="MacDonald P.J.P."/>
            <person name="Montmayeur A."/>
            <person name="Murphy C."/>
            <person name="Neiman D."/>
            <person name="Pearson M."/>
            <person name="Priest M."/>
            <person name="Roberts A."/>
            <person name="Saif S."/>
            <person name="Shea T."/>
            <person name="Shenoy N."/>
            <person name="Sisk P."/>
            <person name="Stolte C."/>
            <person name="Sykes S."/>
            <person name="Wortman J."/>
            <person name="Nusbaum C."/>
            <person name="Birren B."/>
        </authorList>
    </citation>
    <scope>NUCLEOTIDE SEQUENCE</scope>
    <source>
        <strain evidence="1">NIH/UT8656</strain>
    </source>
</reference>
<dbReference type="AlphaFoldDB" id="H6BQZ1"/>
<dbReference type="Proteomes" id="UP000007304">
    <property type="component" value="Unassembled WGS sequence"/>
</dbReference>
<organism evidence="1 2">
    <name type="scientific">Exophiala dermatitidis (strain ATCC 34100 / CBS 525.76 / NIH/UT8656)</name>
    <name type="common">Black yeast</name>
    <name type="synonym">Wangiella dermatitidis</name>
    <dbReference type="NCBI Taxonomy" id="858893"/>
    <lineage>
        <taxon>Eukaryota</taxon>
        <taxon>Fungi</taxon>
        <taxon>Dikarya</taxon>
        <taxon>Ascomycota</taxon>
        <taxon>Pezizomycotina</taxon>
        <taxon>Eurotiomycetes</taxon>
        <taxon>Chaetothyriomycetidae</taxon>
        <taxon>Chaetothyriales</taxon>
        <taxon>Herpotrichiellaceae</taxon>
        <taxon>Exophiala</taxon>
    </lineage>
</organism>
<proteinExistence type="predicted"/>
<name>H6BQZ1_EXODN</name>
<gene>
    <name evidence="1" type="ORF">HMPREF1120_02793</name>
</gene>